<name>A0A3N1FT96_9ACTN</name>
<evidence type="ECO:0000259" key="1">
    <source>
        <dbReference type="Pfam" id="PF13401"/>
    </source>
</evidence>
<feature type="domain" description="ORC1/DEAH AAA+ ATPase" evidence="1">
    <location>
        <begin position="57"/>
        <end position="201"/>
    </location>
</feature>
<dbReference type="PANTHER" id="PTHR35894">
    <property type="entry name" value="GENERAL SECRETION PATHWAY PROTEIN A-RELATED"/>
    <property type="match status" value="1"/>
</dbReference>
<proteinExistence type="predicted"/>
<sequence length="300" mass="34151">MADPEVEDTPEQWAAKEAAIATLPTLTEQPEPPPAEAPFVITKEYRRFAEFADAVRRERYIGLCYGPPGVGKTLSARRYARWDLVEHAVQTFKFFETESIPREILDTRSAVYTPKVHNSPSRLEKELAFVQDRVSWMVQTLEHPEHDPPALSRHQGRFAELLLVDEADRLKTPTLEQLRDRHDRTGVGLILIGMPGIEKRLARYPQLYSRVGFVHHFRVLSAEEQAFVLARHWPELGLHDPQDFTTAEALATIIRITSGNFRLTARLVAQIKRVLDINHLTVVTKEVVEAARESLVIGVL</sequence>
<dbReference type="SUPFAM" id="SSF52540">
    <property type="entry name" value="P-loop containing nucleoside triphosphate hydrolases"/>
    <property type="match status" value="1"/>
</dbReference>
<dbReference type="InterPro" id="IPR049945">
    <property type="entry name" value="AAA_22"/>
</dbReference>
<evidence type="ECO:0000313" key="2">
    <source>
        <dbReference type="EMBL" id="ROP21226.1"/>
    </source>
</evidence>
<gene>
    <name evidence="2" type="ORF">EDD30_7620</name>
</gene>
<organism evidence="2 3">
    <name type="scientific">Couchioplanes caeruleus</name>
    <dbReference type="NCBI Taxonomy" id="56438"/>
    <lineage>
        <taxon>Bacteria</taxon>
        <taxon>Bacillati</taxon>
        <taxon>Actinomycetota</taxon>
        <taxon>Actinomycetes</taxon>
        <taxon>Micromonosporales</taxon>
        <taxon>Micromonosporaceae</taxon>
        <taxon>Couchioplanes</taxon>
    </lineage>
</organism>
<dbReference type="Pfam" id="PF13401">
    <property type="entry name" value="AAA_22"/>
    <property type="match status" value="1"/>
</dbReference>
<protein>
    <recommendedName>
        <fullName evidence="1">ORC1/DEAH AAA+ ATPase domain-containing protein</fullName>
    </recommendedName>
</protein>
<dbReference type="RefSeq" id="WP_084556271.1">
    <property type="nucleotide sequence ID" value="NZ_RJKL01000002.1"/>
</dbReference>
<dbReference type="Proteomes" id="UP000271683">
    <property type="component" value="Unassembled WGS sequence"/>
</dbReference>
<reference evidence="2 3" key="1">
    <citation type="submission" date="2018-11" db="EMBL/GenBank/DDBJ databases">
        <title>Sequencing the genomes of 1000 actinobacteria strains.</title>
        <authorList>
            <person name="Klenk H.-P."/>
        </authorList>
    </citation>
    <scope>NUCLEOTIDE SEQUENCE [LARGE SCALE GENOMIC DNA]</scope>
    <source>
        <strain evidence="2 3">DSM 43634</strain>
    </source>
</reference>
<dbReference type="GO" id="GO:0016887">
    <property type="term" value="F:ATP hydrolysis activity"/>
    <property type="evidence" value="ECO:0007669"/>
    <property type="project" value="InterPro"/>
</dbReference>
<dbReference type="AlphaFoldDB" id="A0A3N1FT96"/>
<dbReference type="PANTHER" id="PTHR35894:SF1">
    <property type="entry name" value="PHOSPHORIBULOKINASE _ URIDINE KINASE FAMILY"/>
    <property type="match status" value="1"/>
</dbReference>
<evidence type="ECO:0000313" key="3">
    <source>
        <dbReference type="Proteomes" id="UP000271683"/>
    </source>
</evidence>
<accession>A0A3N1FT96</accession>
<comment type="caution">
    <text evidence="2">The sequence shown here is derived from an EMBL/GenBank/DDBJ whole genome shotgun (WGS) entry which is preliminary data.</text>
</comment>
<dbReference type="Gene3D" id="3.40.50.300">
    <property type="entry name" value="P-loop containing nucleotide triphosphate hydrolases"/>
    <property type="match status" value="1"/>
</dbReference>
<dbReference type="EMBL" id="RJKL01000002">
    <property type="protein sequence ID" value="ROP21226.1"/>
    <property type="molecule type" value="Genomic_DNA"/>
</dbReference>
<dbReference type="InterPro" id="IPR052026">
    <property type="entry name" value="ExeA_AAA_ATPase_DNA-bind"/>
</dbReference>
<dbReference type="OrthoDB" id="9801665at2"/>
<dbReference type="InterPro" id="IPR027417">
    <property type="entry name" value="P-loop_NTPase"/>
</dbReference>